<dbReference type="EMBL" id="CAJRAF010000002">
    <property type="protein sequence ID" value="CAG5006235.1"/>
    <property type="molecule type" value="Genomic_DNA"/>
</dbReference>
<dbReference type="Proteomes" id="UP000680038">
    <property type="component" value="Unassembled WGS sequence"/>
</dbReference>
<keyword evidence="3" id="KW-1185">Reference proteome</keyword>
<organism evidence="2 3">
    <name type="scientific">Dyadobacter helix</name>
    <dbReference type="NCBI Taxonomy" id="2822344"/>
    <lineage>
        <taxon>Bacteria</taxon>
        <taxon>Pseudomonadati</taxon>
        <taxon>Bacteroidota</taxon>
        <taxon>Cytophagia</taxon>
        <taxon>Cytophagales</taxon>
        <taxon>Spirosomataceae</taxon>
        <taxon>Dyadobacter</taxon>
    </lineage>
</organism>
<comment type="caution">
    <text evidence="2">The sequence shown here is derived from an EMBL/GenBank/DDBJ whole genome shotgun (WGS) entry which is preliminary data.</text>
</comment>
<evidence type="ECO:0000313" key="2">
    <source>
        <dbReference type="EMBL" id="CAG5006235.1"/>
    </source>
</evidence>
<dbReference type="Pfam" id="PF18899">
    <property type="entry name" value="DUF5655"/>
    <property type="match status" value="1"/>
</dbReference>
<reference evidence="2" key="1">
    <citation type="submission" date="2021-04" db="EMBL/GenBank/DDBJ databases">
        <authorList>
            <person name="Rodrigo-Torres L."/>
            <person name="Arahal R. D."/>
            <person name="Lucena T."/>
        </authorList>
    </citation>
    <scope>NUCLEOTIDE SEQUENCE</scope>
    <source>
        <strain evidence="2">CECT 9275</strain>
    </source>
</reference>
<proteinExistence type="predicted"/>
<dbReference type="AlphaFoldDB" id="A0A916JGU3"/>
<feature type="domain" description="DUF5655" evidence="1">
    <location>
        <begin position="91"/>
        <end position="196"/>
    </location>
</feature>
<evidence type="ECO:0000259" key="1">
    <source>
        <dbReference type="Pfam" id="PF18899"/>
    </source>
</evidence>
<accession>A0A916JGU3</accession>
<dbReference type="InterPro" id="IPR043714">
    <property type="entry name" value="DUF5655"/>
</dbReference>
<protein>
    <recommendedName>
        <fullName evidence="1">DUF5655 domain-containing protein</fullName>
    </recommendedName>
</protein>
<gene>
    <name evidence="2" type="ORF">DYBT9275_03766</name>
</gene>
<dbReference type="InterPro" id="IPR025629">
    <property type="entry name" value="DUF4287"/>
</dbReference>
<name>A0A916JGU3_9BACT</name>
<evidence type="ECO:0000313" key="3">
    <source>
        <dbReference type="Proteomes" id="UP000680038"/>
    </source>
</evidence>
<sequence length="199" mass="22082">MLSAAATFVLNKSKRMDKVTAETMAANLLTNTGKSLAEWADFAKKNNKGKHGESVKWLKENFGLGLFFADLIVHRANGTDAGSFTDDQLITKQYQGKEHLRAIYDTLISQITSFGSDIEIAPKKGYVSLRRKKQFACLKPATKTRFEIELILKGQPATPLLEAITGAGVMCTHKIKIEKASEINIEMINWIKLAYSKAN</sequence>
<dbReference type="Pfam" id="PF14117">
    <property type="entry name" value="DUF4287"/>
    <property type="match status" value="1"/>
</dbReference>